<keyword evidence="1" id="KW-0472">Membrane</keyword>
<keyword evidence="3" id="KW-1185">Reference proteome</keyword>
<gene>
    <name evidence="2" type="ORF">ACFOZ4_05665</name>
</gene>
<feature type="transmembrane region" description="Helical" evidence="1">
    <location>
        <begin position="158"/>
        <end position="176"/>
    </location>
</feature>
<dbReference type="EMBL" id="JBHSAY010000004">
    <property type="protein sequence ID" value="MFC4130090.1"/>
    <property type="molecule type" value="Genomic_DNA"/>
</dbReference>
<keyword evidence="1" id="KW-1133">Transmembrane helix</keyword>
<evidence type="ECO:0008006" key="4">
    <source>
        <dbReference type="Google" id="ProtNLM"/>
    </source>
</evidence>
<dbReference type="RefSeq" id="WP_253755836.1">
    <property type="nucleotide sequence ID" value="NZ_JAMZDZ010000001.1"/>
</dbReference>
<evidence type="ECO:0000313" key="2">
    <source>
        <dbReference type="EMBL" id="MFC4130090.1"/>
    </source>
</evidence>
<reference evidence="3" key="1">
    <citation type="journal article" date="2019" name="Int. J. Syst. Evol. Microbiol.">
        <title>The Global Catalogue of Microorganisms (GCM) 10K type strain sequencing project: providing services to taxonomists for standard genome sequencing and annotation.</title>
        <authorList>
            <consortium name="The Broad Institute Genomics Platform"/>
            <consortium name="The Broad Institute Genome Sequencing Center for Infectious Disease"/>
            <person name="Wu L."/>
            <person name="Ma J."/>
        </authorList>
    </citation>
    <scope>NUCLEOTIDE SEQUENCE [LARGE SCALE GENOMIC DNA]</scope>
    <source>
        <strain evidence="3">CGMCC 4.7289</strain>
    </source>
</reference>
<feature type="transmembrane region" description="Helical" evidence="1">
    <location>
        <begin position="135"/>
        <end position="151"/>
    </location>
</feature>
<evidence type="ECO:0000256" key="1">
    <source>
        <dbReference type="SAM" id="Phobius"/>
    </source>
</evidence>
<keyword evidence="1" id="KW-0812">Transmembrane</keyword>
<proteinExistence type="predicted"/>
<dbReference type="Proteomes" id="UP001595816">
    <property type="component" value="Unassembled WGS sequence"/>
</dbReference>
<evidence type="ECO:0000313" key="3">
    <source>
        <dbReference type="Proteomes" id="UP001595816"/>
    </source>
</evidence>
<comment type="caution">
    <text evidence="2">The sequence shown here is derived from an EMBL/GenBank/DDBJ whole genome shotgun (WGS) entry which is preliminary data.</text>
</comment>
<organism evidence="2 3">
    <name type="scientific">Hamadaea flava</name>
    <dbReference type="NCBI Taxonomy" id="1742688"/>
    <lineage>
        <taxon>Bacteria</taxon>
        <taxon>Bacillati</taxon>
        <taxon>Actinomycetota</taxon>
        <taxon>Actinomycetes</taxon>
        <taxon>Micromonosporales</taxon>
        <taxon>Micromonosporaceae</taxon>
        <taxon>Hamadaea</taxon>
    </lineage>
</organism>
<name>A0ABV8LH72_9ACTN</name>
<protein>
    <recommendedName>
        <fullName evidence="4">Anti-sigma-YlaC factor YlaD</fullName>
    </recommendedName>
</protein>
<sequence>MGVAPACEFTRDNLSASMDGDVRPSAEADRHLAGCAECSAWWERVQQLDRLTRTAISLPTPGLTEDALAAVIAAAPKPSPSPSRLPSLLRLALLAVGLAQFLLGVAQISSLAAGGSHSHDPVVAAVSSGHLWHESAAWNVAIGAALAWLAWRRTRPGGLLPVMTAFVAVLTLLTVNDAVIGRVEVSRILSHGFVLAGYALLLMLNRRGFGEPPADRKPKPWRLGGPADEVAEDGPLATVHPLPVRMAYRQQVTVQQRHAA</sequence>
<accession>A0ABV8LH72</accession>
<feature type="transmembrane region" description="Helical" evidence="1">
    <location>
        <begin position="188"/>
        <end position="204"/>
    </location>
</feature>
<feature type="transmembrane region" description="Helical" evidence="1">
    <location>
        <begin position="91"/>
        <end position="115"/>
    </location>
</feature>